<dbReference type="PROSITE" id="PS52004">
    <property type="entry name" value="KS3_2"/>
    <property type="match status" value="1"/>
</dbReference>
<dbReference type="AlphaFoldDB" id="A0A7X6CYD6"/>
<dbReference type="Pfam" id="PF02801">
    <property type="entry name" value="Ketoacyl-synt_C"/>
    <property type="match status" value="1"/>
</dbReference>
<keyword evidence="2 3" id="KW-0808">Transferase</keyword>
<dbReference type="SUPFAM" id="SSF53901">
    <property type="entry name" value="Thiolase-like"/>
    <property type="match status" value="1"/>
</dbReference>
<dbReference type="PANTHER" id="PTHR11712:SF336">
    <property type="entry name" value="3-OXOACYL-[ACYL-CARRIER-PROTEIN] SYNTHASE, MITOCHONDRIAL"/>
    <property type="match status" value="1"/>
</dbReference>
<dbReference type="InterPro" id="IPR020841">
    <property type="entry name" value="PKS_Beta-ketoAc_synthase_dom"/>
</dbReference>
<organism evidence="5 6">
    <name type="scientific">Streptomyces lonarensis</name>
    <dbReference type="NCBI Taxonomy" id="700599"/>
    <lineage>
        <taxon>Bacteria</taxon>
        <taxon>Bacillati</taxon>
        <taxon>Actinomycetota</taxon>
        <taxon>Actinomycetes</taxon>
        <taxon>Kitasatosporales</taxon>
        <taxon>Streptomycetaceae</taxon>
        <taxon>Streptomyces</taxon>
    </lineage>
</organism>
<protein>
    <submittedName>
        <fullName evidence="5">Beta-ketoacyl-[acyl-carrier-protein] synthase family protein</fullName>
    </submittedName>
</protein>
<dbReference type="InterPro" id="IPR016039">
    <property type="entry name" value="Thiolase-like"/>
</dbReference>
<name>A0A7X6CYD6_9ACTN</name>
<evidence type="ECO:0000256" key="1">
    <source>
        <dbReference type="ARBA" id="ARBA00008467"/>
    </source>
</evidence>
<dbReference type="SMART" id="SM00825">
    <property type="entry name" value="PKS_KS"/>
    <property type="match status" value="1"/>
</dbReference>
<reference evidence="5 6" key="1">
    <citation type="submission" date="2020-03" db="EMBL/GenBank/DDBJ databases">
        <title>Draft genome of Streptomyces sp. ventii, isolated from the Axial Seamount in the Pacific Ocean, and resequencing of the two type strains Streptomyces lonarensis strain NCL 716 and Streptomyces bohaiensis strain 11A07.</title>
        <authorList>
            <person name="Loughran R.M."/>
            <person name="Pfannmuller K.M."/>
            <person name="Wasson B.J."/>
            <person name="Deadmond M.C."/>
            <person name="Paddock B.E."/>
            <person name="Koyack M.J."/>
            <person name="Gallegos D.A."/>
            <person name="Mitchell E.A."/>
            <person name="Ushijima B."/>
            <person name="Saw J.H."/>
            <person name="Mcphail K.L."/>
            <person name="Videau P."/>
        </authorList>
    </citation>
    <scope>NUCLEOTIDE SEQUENCE [LARGE SCALE GENOMIC DNA]</scope>
    <source>
        <strain evidence="5 6">NCL716</strain>
    </source>
</reference>
<gene>
    <name evidence="5" type="ORF">HCN56_04460</name>
</gene>
<dbReference type="Pfam" id="PF00109">
    <property type="entry name" value="ketoacyl-synt"/>
    <property type="match status" value="1"/>
</dbReference>
<dbReference type="RefSeq" id="WP_167968151.1">
    <property type="nucleotide sequence ID" value="NZ_BHZG01000046.1"/>
</dbReference>
<evidence type="ECO:0000313" key="6">
    <source>
        <dbReference type="Proteomes" id="UP000578686"/>
    </source>
</evidence>
<keyword evidence="6" id="KW-1185">Reference proteome</keyword>
<proteinExistence type="inferred from homology"/>
<dbReference type="Gene3D" id="3.40.47.10">
    <property type="match status" value="2"/>
</dbReference>
<feature type="domain" description="Ketosynthase family 3 (KS3)" evidence="4">
    <location>
        <begin position="15"/>
        <end position="427"/>
    </location>
</feature>
<dbReference type="Proteomes" id="UP000578686">
    <property type="component" value="Unassembled WGS sequence"/>
</dbReference>
<sequence>MADIKGGGGGADTTAEPVYVTGIGTFLAGASNVNEFWQNLYHGKSQIGRLSRYRAEGLPVHLAAEIKDFDHRKHLPDLEDKYAAKYTRDILVTMSAVEQAREDAGLRRDSVDPRRVALISSSSRGPTGWWESALQGDGEAFEDKTALLRSLPGGPSSMAAIYSDIQGLVTTVGNACVGVHQAIGLAMDHLRAGSADIVLVSGHDFPIVRSVARLYLSLGDGVLTSQQDDPATAMKPYSRDRDGFAFGEGSVVLVLERASSAERRGARPYAQLLAGRSHNEADHPTTMDLTGHKTARLFRELTAASGHTPDDIDYVCGHGTATGYNDLAESRALKALYPERAAADLPPISSNKPVYGHCMGVSGAVNVAATSLMLHHQKLAPTLNYHDPDPECDHDHVGLTGREAELNYATSLSFAFGAHTSVVSLGAVS</sequence>
<evidence type="ECO:0000256" key="2">
    <source>
        <dbReference type="ARBA" id="ARBA00022679"/>
    </source>
</evidence>
<comment type="similarity">
    <text evidence="1 3">Belongs to the thiolase-like superfamily. Beta-ketoacyl-ACP synthases family.</text>
</comment>
<comment type="caution">
    <text evidence="5">The sequence shown here is derived from an EMBL/GenBank/DDBJ whole genome shotgun (WGS) entry which is preliminary data.</text>
</comment>
<evidence type="ECO:0000259" key="4">
    <source>
        <dbReference type="PROSITE" id="PS52004"/>
    </source>
</evidence>
<evidence type="ECO:0000313" key="5">
    <source>
        <dbReference type="EMBL" id="NJQ04851.1"/>
    </source>
</evidence>
<dbReference type="CDD" id="cd00834">
    <property type="entry name" value="KAS_I_II"/>
    <property type="match status" value="1"/>
</dbReference>
<dbReference type="GO" id="GO:0004315">
    <property type="term" value="F:3-oxoacyl-[acyl-carrier-protein] synthase activity"/>
    <property type="evidence" value="ECO:0007669"/>
    <property type="project" value="TreeGrafter"/>
</dbReference>
<dbReference type="EMBL" id="JAAVJD010000017">
    <property type="protein sequence ID" value="NJQ04851.1"/>
    <property type="molecule type" value="Genomic_DNA"/>
</dbReference>
<accession>A0A7X6CYD6</accession>
<dbReference type="GO" id="GO:0005829">
    <property type="term" value="C:cytosol"/>
    <property type="evidence" value="ECO:0007669"/>
    <property type="project" value="TreeGrafter"/>
</dbReference>
<evidence type="ECO:0000256" key="3">
    <source>
        <dbReference type="RuleBase" id="RU003694"/>
    </source>
</evidence>
<dbReference type="PANTHER" id="PTHR11712">
    <property type="entry name" value="POLYKETIDE SYNTHASE-RELATED"/>
    <property type="match status" value="1"/>
</dbReference>
<dbReference type="InterPro" id="IPR014031">
    <property type="entry name" value="Ketoacyl_synth_C"/>
</dbReference>
<dbReference type="GO" id="GO:0006633">
    <property type="term" value="P:fatty acid biosynthetic process"/>
    <property type="evidence" value="ECO:0007669"/>
    <property type="project" value="TreeGrafter"/>
</dbReference>
<dbReference type="InterPro" id="IPR000794">
    <property type="entry name" value="Beta-ketoacyl_synthase"/>
</dbReference>
<dbReference type="InterPro" id="IPR014030">
    <property type="entry name" value="Ketoacyl_synth_N"/>
</dbReference>